<dbReference type="PANTHER" id="PTHR33692">
    <property type="entry name" value="RIBOSOME MATURATION FACTOR RIMM"/>
    <property type="match status" value="1"/>
</dbReference>
<dbReference type="Proteomes" id="UP000824071">
    <property type="component" value="Unassembled WGS sequence"/>
</dbReference>
<dbReference type="InterPro" id="IPR027275">
    <property type="entry name" value="PRC-brl_dom"/>
</dbReference>
<proteinExistence type="inferred from homology"/>
<dbReference type="SUPFAM" id="SSF50346">
    <property type="entry name" value="PRC-barrel domain"/>
    <property type="match status" value="1"/>
</dbReference>
<keyword evidence="4 5" id="KW-0143">Chaperone</keyword>
<accession>A0A9D1IHV1</accession>
<comment type="caution">
    <text evidence="8">The sequence shown here is derived from an EMBL/GenBank/DDBJ whole genome shotgun (WGS) entry which is preliminary data.</text>
</comment>
<dbReference type="InterPro" id="IPR011033">
    <property type="entry name" value="PRC_barrel-like_sf"/>
</dbReference>
<comment type="domain">
    <text evidence="5">The PRC barrel domain binds ribosomal protein uS19.</text>
</comment>
<protein>
    <recommendedName>
        <fullName evidence="5">Ribosome maturation factor RimM</fullName>
    </recommendedName>
</protein>
<dbReference type="Gene3D" id="2.40.30.60">
    <property type="entry name" value="RimM"/>
    <property type="match status" value="1"/>
</dbReference>
<comment type="function">
    <text evidence="5">An accessory protein needed during the final step in the assembly of 30S ribosomal subunit, possibly for assembly of the head region. Essential for efficient processing of 16S rRNA. May be needed both before and after RbfA during the maturation of 16S rRNA. It has affinity for free ribosomal 30S subunits but not for 70S ribosomes.</text>
</comment>
<evidence type="ECO:0000256" key="2">
    <source>
        <dbReference type="ARBA" id="ARBA00022517"/>
    </source>
</evidence>
<keyword evidence="3 5" id="KW-0698">rRNA processing</keyword>
<dbReference type="PANTHER" id="PTHR33692:SF1">
    <property type="entry name" value="RIBOSOME MATURATION FACTOR RIMM"/>
    <property type="match status" value="1"/>
</dbReference>
<name>A0A9D1IHV1_9FIRM</name>
<evidence type="ECO:0000256" key="5">
    <source>
        <dbReference type="HAMAP-Rule" id="MF_00014"/>
    </source>
</evidence>
<evidence type="ECO:0000256" key="1">
    <source>
        <dbReference type="ARBA" id="ARBA00022490"/>
    </source>
</evidence>
<dbReference type="Pfam" id="PF05239">
    <property type="entry name" value="PRC"/>
    <property type="match status" value="1"/>
</dbReference>
<reference evidence="8" key="2">
    <citation type="journal article" date="2021" name="PeerJ">
        <title>Extensive microbial diversity within the chicken gut microbiome revealed by metagenomics and culture.</title>
        <authorList>
            <person name="Gilroy R."/>
            <person name="Ravi A."/>
            <person name="Getino M."/>
            <person name="Pursley I."/>
            <person name="Horton D.L."/>
            <person name="Alikhan N.F."/>
            <person name="Baker D."/>
            <person name="Gharbi K."/>
            <person name="Hall N."/>
            <person name="Watson M."/>
            <person name="Adriaenssens E.M."/>
            <person name="Foster-Nyarko E."/>
            <person name="Jarju S."/>
            <person name="Secka A."/>
            <person name="Antonio M."/>
            <person name="Oren A."/>
            <person name="Chaudhuri R.R."/>
            <person name="La Ragione R."/>
            <person name="Hildebrand F."/>
            <person name="Pallen M.J."/>
        </authorList>
    </citation>
    <scope>NUCLEOTIDE SEQUENCE</scope>
    <source>
        <strain evidence="8">ChiGjej1B1-19959</strain>
    </source>
</reference>
<feature type="domain" description="PRC-barrel" evidence="7">
    <location>
        <begin position="98"/>
        <end position="150"/>
    </location>
</feature>
<evidence type="ECO:0000256" key="4">
    <source>
        <dbReference type="ARBA" id="ARBA00023186"/>
    </source>
</evidence>
<dbReference type="HAMAP" id="MF_00014">
    <property type="entry name" value="Ribosome_mat_RimM"/>
    <property type="match status" value="1"/>
</dbReference>
<dbReference type="GO" id="GO:0042274">
    <property type="term" value="P:ribosomal small subunit biogenesis"/>
    <property type="evidence" value="ECO:0007669"/>
    <property type="project" value="UniProtKB-UniRule"/>
</dbReference>
<evidence type="ECO:0000313" key="9">
    <source>
        <dbReference type="Proteomes" id="UP000824071"/>
    </source>
</evidence>
<dbReference type="GO" id="GO:0043022">
    <property type="term" value="F:ribosome binding"/>
    <property type="evidence" value="ECO:0007669"/>
    <property type="project" value="InterPro"/>
</dbReference>
<feature type="domain" description="RimM N-terminal" evidence="6">
    <location>
        <begin position="8"/>
        <end position="87"/>
    </location>
</feature>
<dbReference type="EMBL" id="DVMW01000041">
    <property type="protein sequence ID" value="HIU36337.1"/>
    <property type="molecule type" value="Genomic_DNA"/>
</dbReference>
<sequence length="180" mass="19376">MEKPFLEAGRCVGTHGVRGEVKIDPWCDSPAFLCGFDTLYLDAEGRSALHASRLRVHKNQVLGQFAGVDTLEAAEALRGKIVYIDRRSAPLEAGRWFVQDLLGCKVVDFDSGAEYGTLSEVIPGAGANDVWAVRRPGGETVLVPAIPDVVCEADVAAGLVRIRPLRGLFDGEAVEVRDAD</sequence>
<dbReference type="Gene3D" id="2.30.30.240">
    <property type="entry name" value="PRC-barrel domain"/>
    <property type="match status" value="1"/>
</dbReference>
<dbReference type="Pfam" id="PF01782">
    <property type="entry name" value="RimM"/>
    <property type="match status" value="1"/>
</dbReference>
<keyword evidence="1 5" id="KW-0963">Cytoplasm</keyword>
<dbReference type="GO" id="GO:0005840">
    <property type="term" value="C:ribosome"/>
    <property type="evidence" value="ECO:0007669"/>
    <property type="project" value="InterPro"/>
</dbReference>
<gene>
    <name evidence="5 8" type="primary">rimM</name>
    <name evidence="8" type="ORF">IAC53_07035</name>
</gene>
<dbReference type="InterPro" id="IPR011961">
    <property type="entry name" value="RimM"/>
</dbReference>
<organism evidence="8 9">
    <name type="scientific">Candidatus Fimenecus excrementigallinarum</name>
    <dbReference type="NCBI Taxonomy" id="2840816"/>
    <lineage>
        <taxon>Bacteria</taxon>
        <taxon>Bacillati</taxon>
        <taxon>Bacillota</taxon>
        <taxon>Clostridia</taxon>
        <taxon>Candidatus Fimenecus</taxon>
    </lineage>
</organism>
<dbReference type="NCBIfam" id="TIGR02273">
    <property type="entry name" value="16S_RimM"/>
    <property type="match status" value="1"/>
</dbReference>
<evidence type="ECO:0000259" key="7">
    <source>
        <dbReference type="Pfam" id="PF05239"/>
    </source>
</evidence>
<comment type="subcellular location">
    <subcellularLocation>
        <location evidence="5">Cytoplasm</location>
    </subcellularLocation>
</comment>
<comment type="similarity">
    <text evidence="5">Belongs to the RimM family.</text>
</comment>
<dbReference type="GO" id="GO:0006364">
    <property type="term" value="P:rRNA processing"/>
    <property type="evidence" value="ECO:0007669"/>
    <property type="project" value="UniProtKB-UniRule"/>
</dbReference>
<dbReference type="SUPFAM" id="SSF50447">
    <property type="entry name" value="Translation proteins"/>
    <property type="match status" value="1"/>
</dbReference>
<reference evidence="8" key="1">
    <citation type="submission" date="2020-10" db="EMBL/GenBank/DDBJ databases">
        <authorList>
            <person name="Gilroy R."/>
        </authorList>
    </citation>
    <scope>NUCLEOTIDE SEQUENCE</scope>
    <source>
        <strain evidence="8">ChiGjej1B1-19959</strain>
    </source>
</reference>
<dbReference type="InterPro" id="IPR036976">
    <property type="entry name" value="RimM_N_sf"/>
</dbReference>
<keyword evidence="2 5" id="KW-0690">Ribosome biogenesis</keyword>
<evidence type="ECO:0000313" key="8">
    <source>
        <dbReference type="EMBL" id="HIU36337.1"/>
    </source>
</evidence>
<dbReference type="InterPro" id="IPR002676">
    <property type="entry name" value="RimM_N"/>
</dbReference>
<dbReference type="InterPro" id="IPR009000">
    <property type="entry name" value="Transl_B-barrel_sf"/>
</dbReference>
<comment type="subunit">
    <text evidence="5">Binds ribosomal protein uS19.</text>
</comment>
<evidence type="ECO:0000256" key="3">
    <source>
        <dbReference type="ARBA" id="ARBA00022552"/>
    </source>
</evidence>
<dbReference type="GO" id="GO:0005737">
    <property type="term" value="C:cytoplasm"/>
    <property type="evidence" value="ECO:0007669"/>
    <property type="project" value="UniProtKB-SubCell"/>
</dbReference>
<dbReference type="AlphaFoldDB" id="A0A9D1IHV1"/>
<evidence type="ECO:0000259" key="6">
    <source>
        <dbReference type="Pfam" id="PF01782"/>
    </source>
</evidence>